<organism evidence="1 2">
    <name type="scientific">Parasponia andersonii</name>
    <name type="common">Sponia andersonii</name>
    <dbReference type="NCBI Taxonomy" id="3476"/>
    <lineage>
        <taxon>Eukaryota</taxon>
        <taxon>Viridiplantae</taxon>
        <taxon>Streptophyta</taxon>
        <taxon>Embryophyta</taxon>
        <taxon>Tracheophyta</taxon>
        <taxon>Spermatophyta</taxon>
        <taxon>Magnoliopsida</taxon>
        <taxon>eudicotyledons</taxon>
        <taxon>Gunneridae</taxon>
        <taxon>Pentapetalae</taxon>
        <taxon>rosids</taxon>
        <taxon>fabids</taxon>
        <taxon>Rosales</taxon>
        <taxon>Cannabaceae</taxon>
        <taxon>Parasponia</taxon>
    </lineage>
</organism>
<comment type="caution">
    <text evidence="1">The sequence shown here is derived from an EMBL/GenBank/DDBJ whole genome shotgun (WGS) entry which is preliminary data.</text>
</comment>
<dbReference type="AlphaFoldDB" id="A0A2P5ACQ6"/>
<protein>
    <submittedName>
        <fullName evidence="1">Uncharacterized protein</fullName>
    </submittedName>
</protein>
<gene>
    <name evidence="1" type="ORF">PanWU01x14_345270</name>
</gene>
<proteinExistence type="predicted"/>
<dbReference type="Proteomes" id="UP000237105">
    <property type="component" value="Unassembled WGS sequence"/>
</dbReference>
<dbReference type="OrthoDB" id="1303451at2759"/>
<accession>A0A2P5ACQ6</accession>
<name>A0A2P5ACQ6_PARAD</name>
<dbReference type="EMBL" id="JXTB01000667">
    <property type="protein sequence ID" value="PON34320.1"/>
    <property type="molecule type" value="Genomic_DNA"/>
</dbReference>
<evidence type="ECO:0000313" key="2">
    <source>
        <dbReference type="Proteomes" id="UP000237105"/>
    </source>
</evidence>
<sequence>MLESHLSGNFVRSIATDFSDSFRRTLDKGKDEIRHIARSLEMDDAIINPSFSFYRVRWQLSAISQEAVEQYKLQLLVFTLHVGLLNHPNHIYLLTSQKLWVRGGCYVFAALSTVKPRGA</sequence>
<evidence type="ECO:0000313" key="1">
    <source>
        <dbReference type="EMBL" id="PON34320.1"/>
    </source>
</evidence>
<reference evidence="2" key="1">
    <citation type="submission" date="2016-06" db="EMBL/GenBank/DDBJ databases">
        <title>Parallel loss of symbiosis genes in relatives of nitrogen-fixing non-legume Parasponia.</title>
        <authorList>
            <person name="Van Velzen R."/>
            <person name="Holmer R."/>
            <person name="Bu F."/>
            <person name="Rutten L."/>
            <person name="Van Zeijl A."/>
            <person name="Liu W."/>
            <person name="Santuari L."/>
            <person name="Cao Q."/>
            <person name="Sharma T."/>
            <person name="Shen D."/>
            <person name="Roswanjaya Y."/>
            <person name="Wardhani T."/>
            <person name="Kalhor M.S."/>
            <person name="Jansen J."/>
            <person name="Van den Hoogen J."/>
            <person name="Gungor B."/>
            <person name="Hartog M."/>
            <person name="Hontelez J."/>
            <person name="Verver J."/>
            <person name="Yang W.-C."/>
            <person name="Schijlen E."/>
            <person name="Repin R."/>
            <person name="Schilthuizen M."/>
            <person name="Schranz E."/>
            <person name="Heidstra R."/>
            <person name="Miyata K."/>
            <person name="Fedorova E."/>
            <person name="Kohlen W."/>
            <person name="Bisseling T."/>
            <person name="Smit S."/>
            <person name="Geurts R."/>
        </authorList>
    </citation>
    <scope>NUCLEOTIDE SEQUENCE [LARGE SCALE GENOMIC DNA]</scope>
    <source>
        <strain evidence="2">cv. WU1-14</strain>
    </source>
</reference>
<keyword evidence="2" id="KW-1185">Reference proteome</keyword>